<feature type="transmembrane region" description="Helical" evidence="1">
    <location>
        <begin position="51"/>
        <end position="74"/>
    </location>
</feature>
<evidence type="ECO:0000313" key="2">
    <source>
        <dbReference type="EMBL" id="OGF20388.1"/>
    </source>
</evidence>
<proteinExistence type="predicted"/>
<name>A0A1F5S131_9BACT</name>
<accession>A0A1F5S131</accession>
<feature type="transmembrane region" description="Helical" evidence="1">
    <location>
        <begin position="94"/>
        <end position="113"/>
    </location>
</feature>
<sequence>MNILFKKIQVPKLAQKIFFYLSLLGIGLFILYTSIIPFIHFLLFPCEKCGILDVICTWVSYLLLPAGIFIWVIYLIIKDSCSSALNDSDRLKKIVLLTILIFCFIVFLFLGLLR</sequence>
<organism evidence="2 3">
    <name type="scientific">Candidatus Falkowbacteria bacterium RBG_13_39_14</name>
    <dbReference type="NCBI Taxonomy" id="1797985"/>
    <lineage>
        <taxon>Bacteria</taxon>
        <taxon>Candidatus Falkowiibacteriota</taxon>
    </lineage>
</organism>
<dbReference type="AlphaFoldDB" id="A0A1F5S131"/>
<keyword evidence="1" id="KW-0472">Membrane</keyword>
<dbReference type="EMBL" id="MFFS01000090">
    <property type="protein sequence ID" value="OGF20388.1"/>
    <property type="molecule type" value="Genomic_DNA"/>
</dbReference>
<protein>
    <submittedName>
        <fullName evidence="2">Uncharacterized protein</fullName>
    </submittedName>
</protein>
<dbReference type="Proteomes" id="UP000178323">
    <property type="component" value="Unassembled WGS sequence"/>
</dbReference>
<evidence type="ECO:0000313" key="3">
    <source>
        <dbReference type="Proteomes" id="UP000178323"/>
    </source>
</evidence>
<evidence type="ECO:0000256" key="1">
    <source>
        <dbReference type="SAM" id="Phobius"/>
    </source>
</evidence>
<feature type="transmembrane region" description="Helical" evidence="1">
    <location>
        <begin position="17"/>
        <end position="44"/>
    </location>
</feature>
<comment type="caution">
    <text evidence="2">The sequence shown here is derived from an EMBL/GenBank/DDBJ whole genome shotgun (WGS) entry which is preliminary data.</text>
</comment>
<keyword evidence="1" id="KW-1133">Transmembrane helix</keyword>
<gene>
    <name evidence="2" type="ORF">A2Y83_01165</name>
</gene>
<reference evidence="2 3" key="1">
    <citation type="journal article" date="2016" name="Nat. Commun.">
        <title>Thousands of microbial genomes shed light on interconnected biogeochemical processes in an aquifer system.</title>
        <authorList>
            <person name="Anantharaman K."/>
            <person name="Brown C.T."/>
            <person name="Hug L.A."/>
            <person name="Sharon I."/>
            <person name="Castelle C.J."/>
            <person name="Probst A.J."/>
            <person name="Thomas B.C."/>
            <person name="Singh A."/>
            <person name="Wilkins M.J."/>
            <person name="Karaoz U."/>
            <person name="Brodie E.L."/>
            <person name="Williams K.H."/>
            <person name="Hubbard S.S."/>
            <person name="Banfield J.F."/>
        </authorList>
    </citation>
    <scope>NUCLEOTIDE SEQUENCE [LARGE SCALE GENOMIC DNA]</scope>
</reference>
<keyword evidence="1" id="KW-0812">Transmembrane</keyword>